<feature type="compositionally biased region" description="Basic and acidic residues" evidence="1">
    <location>
        <begin position="573"/>
        <end position="595"/>
    </location>
</feature>
<dbReference type="OrthoDB" id="8625101at2759"/>
<feature type="region of interest" description="Disordered" evidence="1">
    <location>
        <begin position="237"/>
        <end position="285"/>
    </location>
</feature>
<organism evidence="3 4">
    <name type="scientific">Armadillidium nasatum</name>
    <dbReference type="NCBI Taxonomy" id="96803"/>
    <lineage>
        <taxon>Eukaryota</taxon>
        <taxon>Metazoa</taxon>
        <taxon>Ecdysozoa</taxon>
        <taxon>Arthropoda</taxon>
        <taxon>Crustacea</taxon>
        <taxon>Multicrustacea</taxon>
        <taxon>Malacostraca</taxon>
        <taxon>Eumalacostraca</taxon>
        <taxon>Peracarida</taxon>
        <taxon>Isopoda</taxon>
        <taxon>Oniscidea</taxon>
        <taxon>Crinocheta</taxon>
        <taxon>Armadillidiidae</taxon>
        <taxon>Armadillidium</taxon>
    </lineage>
</organism>
<dbReference type="InterPro" id="IPR033473">
    <property type="entry name" value="Atos-like_C"/>
</dbReference>
<sequence length="1283" mass="142831">MRASNVEEISNPGTGDPWEVFTQLVIQIIEGRTPGGEKGFHAGPHCALPQYAGINRHVCDPDSAICFRFESLLRQLRLMWGVGVGVSVEVLVAPECEHGAAFTTALDNTTTAPSSQLRLIEQWNFIVFDRNMPEALISGWSLVAAVRSFLHFSQLSAWLSASGGSQPPNVLYRLTVTSPVFCSKFEAESEEHTFPIANVGQDTAIKVVVRSLPRSNRAPKVSCPEVHPKSEYHALHSSSSVSTLSLPPDHISSTPPPSSCPHTSTATFSPSSSSSTLTDFSSPTTHPSFSPFIPVTSSHSSASSEFAFQGSGSQLKTEGNNKTEEDLRRSMMRARLGDPSRASRSESPDTQLGESLLDPPNSLSRIPRRFQSPSRSGSPSMETPEHIICRSSNVPQNYFSSGSQNQLYWHHRSSNIPSPIYDKEISPLIEYSGLQTVQSSARLEYKNCNSQVSSNQEANDQNTCDFGNENLKVAAYNRQNEKYLEKFYEDSTSSNKIQVGHQCEELVETIESAASNTFFGKTVGNTSTLSRVFDKVSFPSGKEPQGTKRKGAYNRESPRTKRESPPHIYYSKEGTESEVPKEESREDERVKRKNSDDDDDDGTKRKANSNKRGTTSNKIWSKCSDDRLWPSCSQPGKHLCSSVEDLSDITAKDDCSDILPNSKNLKKKIYCKFDGTSSSKISFDLTPKETQEVLNVLRQNNPLPPLRIYQPTTSVSSKSTYIDSNLKLKNRDRDGEEEKKCLGLIEKLDSLPEPRKTSKISPYHKGEGSTGKARRCHRQEVSQTKTTVIKEDEKYAYPTSSNNCDTSFKKPINCSCDRKLNDRNIIKNTDINDSDDEVVDGLSPAEIHNLKQIKNALPINCVEAKKITQKTNYFTANSQPTLGTKDFLKQTSQALRKSPLTSVLSSIKKETKVTSVEDVPKTEEKTVERARRSLRFINEENLSISSKQERESTTGLPERIQQPRILAIKERESKVFNETGNILKQLMKKNLSEENGYEKSSPLETKKVTHEGIHETERNGNKRTILSLEEEEATSSNEEDREVEDLCKSKGVPIPTSSEKVKFRRSLDSAATLVFHNKTGLPLTSSPAPLRKGTCFDFDSSLNSIEGIRSAFRACEDVDEECDSVCKDSSIGSRPSQSVISLSAPATVTCSNLLGSFEECVLNGRLEPVTLFNPHGTVVKMFVVVYDLSDMPPNSKTFLRQRTLNMPVGASDSHPDAHQWLRYLIHLRFASSKSNKIYLHTDIRMLIFRKSDADAATLHKTNVPYELRSFTHGPINPKFSPRK</sequence>
<evidence type="ECO:0000313" key="3">
    <source>
        <dbReference type="EMBL" id="KAB7501899.1"/>
    </source>
</evidence>
<dbReference type="PANTHER" id="PTHR13199:SF11">
    <property type="entry name" value="PROTEIN ATOSSA"/>
    <property type="match status" value="1"/>
</dbReference>
<feature type="compositionally biased region" description="Basic and acidic residues" evidence="1">
    <location>
        <begin position="1004"/>
        <end position="1020"/>
    </location>
</feature>
<feature type="region of interest" description="Disordered" evidence="1">
    <location>
        <begin position="303"/>
        <end position="384"/>
    </location>
</feature>
<evidence type="ECO:0000259" key="2">
    <source>
        <dbReference type="Pfam" id="PF13889"/>
    </source>
</evidence>
<feature type="region of interest" description="Disordered" evidence="1">
    <location>
        <begin position="993"/>
        <end position="1050"/>
    </location>
</feature>
<accession>A0A5N5T6U1</accession>
<dbReference type="Proteomes" id="UP000326759">
    <property type="component" value="Unassembled WGS sequence"/>
</dbReference>
<reference evidence="3 4" key="1">
    <citation type="journal article" date="2019" name="PLoS Biol.">
        <title>Sex chromosomes control vertical transmission of feminizing Wolbachia symbionts in an isopod.</title>
        <authorList>
            <person name="Becking T."/>
            <person name="Chebbi M.A."/>
            <person name="Giraud I."/>
            <person name="Moumen B."/>
            <person name="Laverre T."/>
            <person name="Caubet Y."/>
            <person name="Peccoud J."/>
            <person name="Gilbert C."/>
            <person name="Cordaux R."/>
        </authorList>
    </citation>
    <scope>NUCLEOTIDE SEQUENCE [LARGE SCALE GENOMIC DNA]</scope>
    <source>
        <strain evidence="3">ANa2</strain>
        <tissue evidence="3">Whole body excluding digestive tract and cuticle</tissue>
    </source>
</reference>
<feature type="compositionally biased region" description="Basic and acidic residues" evidence="1">
    <location>
        <begin position="556"/>
        <end position="565"/>
    </location>
</feature>
<dbReference type="Pfam" id="PF13889">
    <property type="entry name" value="Chromosome_seg"/>
    <property type="match status" value="1"/>
</dbReference>
<evidence type="ECO:0000256" key="1">
    <source>
        <dbReference type="SAM" id="MobiDB-lite"/>
    </source>
</evidence>
<keyword evidence="4" id="KW-1185">Reference proteome</keyword>
<feature type="region of interest" description="Disordered" evidence="1">
    <location>
        <begin position="536"/>
        <end position="617"/>
    </location>
</feature>
<feature type="region of interest" description="Disordered" evidence="1">
    <location>
        <begin position="753"/>
        <end position="782"/>
    </location>
</feature>
<feature type="compositionally biased region" description="Low complexity" evidence="1">
    <location>
        <begin position="260"/>
        <end position="285"/>
    </location>
</feature>
<feature type="domain" description="Atos-like C-terminal" evidence="2">
    <location>
        <begin position="1220"/>
        <end position="1282"/>
    </location>
</feature>
<feature type="compositionally biased region" description="Polar residues" evidence="1">
    <location>
        <begin position="371"/>
        <end position="381"/>
    </location>
</feature>
<dbReference type="EMBL" id="SEYY01009120">
    <property type="protein sequence ID" value="KAB7501899.1"/>
    <property type="molecule type" value="Genomic_DNA"/>
</dbReference>
<feature type="compositionally biased region" description="Low complexity" evidence="1">
    <location>
        <begin position="237"/>
        <end position="246"/>
    </location>
</feature>
<comment type="caution">
    <text evidence="3">The sequence shown here is derived from an EMBL/GenBank/DDBJ whole genome shotgun (WGS) entry which is preliminary data.</text>
</comment>
<name>A0A5N5T6U1_9CRUS</name>
<gene>
    <name evidence="3" type="ORF">Anas_00034</name>
</gene>
<dbReference type="InterPro" id="IPR051506">
    <property type="entry name" value="ATOS_Transcription_Regulators"/>
</dbReference>
<evidence type="ECO:0000313" key="4">
    <source>
        <dbReference type="Proteomes" id="UP000326759"/>
    </source>
</evidence>
<feature type="compositionally biased region" description="Basic and acidic residues" evidence="1">
    <location>
        <begin position="319"/>
        <end position="347"/>
    </location>
</feature>
<proteinExistence type="predicted"/>
<feature type="compositionally biased region" description="Acidic residues" evidence="1">
    <location>
        <begin position="1028"/>
        <end position="1043"/>
    </location>
</feature>
<protein>
    <recommendedName>
        <fullName evidence="2">Atos-like C-terminal domain-containing protein</fullName>
    </recommendedName>
</protein>
<dbReference type="PANTHER" id="PTHR13199">
    <property type="entry name" value="GH03947P"/>
    <property type="match status" value="1"/>
</dbReference>